<accession>A0A9P6DYH3</accession>
<reference evidence="1" key="1">
    <citation type="journal article" date="2020" name="Nat. Commun.">
        <title>Large-scale genome sequencing of mycorrhizal fungi provides insights into the early evolution of symbiotic traits.</title>
        <authorList>
            <person name="Miyauchi S."/>
            <person name="Kiss E."/>
            <person name="Kuo A."/>
            <person name="Drula E."/>
            <person name="Kohler A."/>
            <person name="Sanchez-Garcia M."/>
            <person name="Morin E."/>
            <person name="Andreopoulos B."/>
            <person name="Barry K.W."/>
            <person name="Bonito G."/>
            <person name="Buee M."/>
            <person name="Carver A."/>
            <person name="Chen C."/>
            <person name="Cichocki N."/>
            <person name="Clum A."/>
            <person name="Culley D."/>
            <person name="Crous P.W."/>
            <person name="Fauchery L."/>
            <person name="Girlanda M."/>
            <person name="Hayes R.D."/>
            <person name="Keri Z."/>
            <person name="LaButti K."/>
            <person name="Lipzen A."/>
            <person name="Lombard V."/>
            <person name="Magnuson J."/>
            <person name="Maillard F."/>
            <person name="Murat C."/>
            <person name="Nolan M."/>
            <person name="Ohm R.A."/>
            <person name="Pangilinan J."/>
            <person name="Pereira M.F."/>
            <person name="Perotto S."/>
            <person name="Peter M."/>
            <person name="Pfister S."/>
            <person name="Riley R."/>
            <person name="Sitrit Y."/>
            <person name="Stielow J.B."/>
            <person name="Szollosi G."/>
            <person name="Zifcakova L."/>
            <person name="Stursova M."/>
            <person name="Spatafora J.W."/>
            <person name="Tedersoo L."/>
            <person name="Vaario L.M."/>
            <person name="Yamada A."/>
            <person name="Yan M."/>
            <person name="Wang P."/>
            <person name="Xu J."/>
            <person name="Bruns T."/>
            <person name="Baldrian P."/>
            <person name="Vilgalys R."/>
            <person name="Dunand C."/>
            <person name="Henrissat B."/>
            <person name="Grigoriev I.V."/>
            <person name="Hibbett D."/>
            <person name="Nagy L.G."/>
            <person name="Martin F.M."/>
        </authorList>
    </citation>
    <scope>NUCLEOTIDE SEQUENCE</scope>
    <source>
        <strain evidence="1">UP504</strain>
    </source>
</reference>
<dbReference type="Gene3D" id="3.30.420.10">
    <property type="entry name" value="Ribonuclease H-like superfamily/Ribonuclease H"/>
    <property type="match status" value="1"/>
</dbReference>
<dbReference type="GO" id="GO:0003676">
    <property type="term" value="F:nucleic acid binding"/>
    <property type="evidence" value="ECO:0007669"/>
    <property type="project" value="InterPro"/>
</dbReference>
<dbReference type="EMBL" id="MU128944">
    <property type="protein sequence ID" value="KAF9515964.1"/>
    <property type="molecule type" value="Genomic_DNA"/>
</dbReference>
<dbReference type="OrthoDB" id="2416294at2759"/>
<dbReference type="PANTHER" id="PTHR35871">
    <property type="entry name" value="EXPRESSED PROTEIN"/>
    <property type="match status" value="1"/>
</dbReference>
<proteinExistence type="predicted"/>
<evidence type="ECO:0000313" key="2">
    <source>
        <dbReference type="Proteomes" id="UP000886523"/>
    </source>
</evidence>
<organism evidence="1 2">
    <name type="scientific">Hydnum rufescens UP504</name>
    <dbReference type="NCBI Taxonomy" id="1448309"/>
    <lineage>
        <taxon>Eukaryota</taxon>
        <taxon>Fungi</taxon>
        <taxon>Dikarya</taxon>
        <taxon>Basidiomycota</taxon>
        <taxon>Agaricomycotina</taxon>
        <taxon>Agaricomycetes</taxon>
        <taxon>Cantharellales</taxon>
        <taxon>Hydnaceae</taxon>
        <taxon>Hydnum</taxon>
    </lineage>
</organism>
<sequence>MPKGTSRPDANWGLRVNERDEAGNLVYTHGGKVNKVFKHMGDATFNNKPQPLYFPNNHPTHPGLFKGMAVILEERGYDNVRDLHAQCHEFKCPSGATDCCCQCLLFSQPNFINVDSLLEAHCAEQGFTVIFLLKFHCELNFIEMCWGFVKRLYRKLPPSSAVEDVERNMVNSLESIPITSMRQFANRSLQYMDGYHHGLNGKEAAWAMKKYCRHHQIPADASLEVIQELMQQ</sequence>
<dbReference type="InterPro" id="IPR036397">
    <property type="entry name" value="RNaseH_sf"/>
</dbReference>
<protein>
    <submittedName>
        <fullName evidence="1">Uncharacterized protein</fullName>
    </submittedName>
</protein>
<keyword evidence="2" id="KW-1185">Reference proteome</keyword>
<name>A0A9P6DYH3_9AGAM</name>
<dbReference type="Proteomes" id="UP000886523">
    <property type="component" value="Unassembled WGS sequence"/>
</dbReference>
<comment type="caution">
    <text evidence="1">The sequence shown here is derived from an EMBL/GenBank/DDBJ whole genome shotgun (WGS) entry which is preliminary data.</text>
</comment>
<dbReference type="PANTHER" id="PTHR35871:SF1">
    <property type="entry name" value="CXC1-LIKE CYSTEINE CLUSTER ASSOCIATED WITH KDZ TRANSPOSASES DOMAIN-CONTAINING PROTEIN"/>
    <property type="match status" value="1"/>
</dbReference>
<evidence type="ECO:0000313" key="1">
    <source>
        <dbReference type="EMBL" id="KAF9515964.1"/>
    </source>
</evidence>
<dbReference type="AlphaFoldDB" id="A0A9P6DYH3"/>
<gene>
    <name evidence="1" type="ORF">BS47DRAFT_1443548</name>
</gene>